<dbReference type="RefSeq" id="WP_137101172.1">
    <property type="nucleotide sequence ID" value="NZ_CP039865.1"/>
</dbReference>
<dbReference type="PROSITE" id="PS50893">
    <property type="entry name" value="ABC_TRANSPORTER_2"/>
    <property type="match status" value="1"/>
</dbReference>
<dbReference type="Gene3D" id="3.40.50.300">
    <property type="entry name" value="P-loop containing nucleotide triphosphate hydrolases"/>
    <property type="match status" value="1"/>
</dbReference>
<evidence type="ECO:0000256" key="4">
    <source>
        <dbReference type="ARBA" id="ARBA00022840"/>
    </source>
</evidence>
<comment type="similarity">
    <text evidence="1">Belongs to the ABC transporter superfamily.</text>
</comment>
<dbReference type="GO" id="GO:0015658">
    <property type="term" value="F:branched-chain amino acid transmembrane transporter activity"/>
    <property type="evidence" value="ECO:0007669"/>
    <property type="project" value="TreeGrafter"/>
</dbReference>
<dbReference type="GO" id="GO:0015807">
    <property type="term" value="P:L-amino acid transport"/>
    <property type="evidence" value="ECO:0007669"/>
    <property type="project" value="TreeGrafter"/>
</dbReference>
<dbReference type="EMBL" id="CP039865">
    <property type="protein sequence ID" value="QCK87844.1"/>
    <property type="molecule type" value="Genomic_DNA"/>
</dbReference>
<sequence length="235" mass="25038">MLEITDLHVRYGRKAVLHGVSLTVAKGEIVTLIGSNGAGKTTLLKTISGLLQPASGDIRLEGQSIAAQAPHKIIESGIVHVPEGRLLFPDMSVREHLDLGAIRARPDAPPIADRLNEVFELFPILAERQAQKGGSLSGGQQQMLAFARAMMAAPRFLMLDEPTLGLAPVMIDQLSDAITKLHRSGITLLIVEQRVDLALALADRGYVMQTGSVVMTGDAKTLLADPGIKAAFLGI</sequence>
<evidence type="ECO:0000313" key="7">
    <source>
        <dbReference type="EMBL" id="QCK87844.1"/>
    </source>
</evidence>
<feature type="domain" description="ABC transporter" evidence="6">
    <location>
        <begin position="2"/>
        <end position="235"/>
    </location>
</feature>
<organism evidence="7 8">
    <name type="scientific">Phreatobacter aquaticus</name>
    <dbReference type="NCBI Taxonomy" id="2570229"/>
    <lineage>
        <taxon>Bacteria</taxon>
        <taxon>Pseudomonadati</taxon>
        <taxon>Pseudomonadota</taxon>
        <taxon>Alphaproteobacteria</taxon>
        <taxon>Hyphomicrobiales</taxon>
        <taxon>Phreatobacteraceae</taxon>
        <taxon>Phreatobacter</taxon>
    </lineage>
</organism>
<gene>
    <name evidence="7" type="ORF">E8L99_19835</name>
</gene>
<name>A0A4D7QRG8_9HYPH</name>
<dbReference type="OrthoDB" id="9775250at2"/>
<keyword evidence="4 7" id="KW-0067">ATP-binding</keyword>
<reference evidence="7 8" key="1">
    <citation type="submission" date="2019-04" db="EMBL/GenBank/DDBJ databases">
        <title>Phreatobacter aquaticus sp. nov.</title>
        <authorList>
            <person name="Choi A."/>
            <person name="Baek K."/>
        </authorList>
    </citation>
    <scope>NUCLEOTIDE SEQUENCE [LARGE SCALE GENOMIC DNA]</scope>
    <source>
        <strain evidence="7 8">NMCR1094</strain>
    </source>
</reference>
<evidence type="ECO:0000259" key="6">
    <source>
        <dbReference type="PROSITE" id="PS50893"/>
    </source>
</evidence>
<evidence type="ECO:0000256" key="5">
    <source>
        <dbReference type="ARBA" id="ARBA00022970"/>
    </source>
</evidence>
<dbReference type="CDD" id="cd03224">
    <property type="entry name" value="ABC_TM1139_LivF_branched"/>
    <property type="match status" value="1"/>
</dbReference>
<dbReference type="InterPro" id="IPR017871">
    <property type="entry name" value="ABC_transporter-like_CS"/>
</dbReference>
<keyword evidence="2" id="KW-0813">Transport</keyword>
<dbReference type="Pfam" id="PF00005">
    <property type="entry name" value="ABC_tran"/>
    <property type="match status" value="1"/>
</dbReference>
<dbReference type="GO" id="GO:0016887">
    <property type="term" value="F:ATP hydrolysis activity"/>
    <property type="evidence" value="ECO:0007669"/>
    <property type="project" value="InterPro"/>
</dbReference>
<evidence type="ECO:0000256" key="2">
    <source>
        <dbReference type="ARBA" id="ARBA00022448"/>
    </source>
</evidence>
<evidence type="ECO:0000313" key="8">
    <source>
        <dbReference type="Proteomes" id="UP000298588"/>
    </source>
</evidence>
<proteinExistence type="inferred from homology"/>
<dbReference type="AlphaFoldDB" id="A0A4D7QRG8"/>
<dbReference type="SUPFAM" id="SSF52540">
    <property type="entry name" value="P-loop containing nucleoside triphosphate hydrolases"/>
    <property type="match status" value="1"/>
</dbReference>
<dbReference type="KEGG" id="paqt:E8L99_19835"/>
<evidence type="ECO:0000256" key="3">
    <source>
        <dbReference type="ARBA" id="ARBA00022741"/>
    </source>
</evidence>
<keyword evidence="5" id="KW-0029">Amino-acid transport</keyword>
<dbReference type="GO" id="GO:0005524">
    <property type="term" value="F:ATP binding"/>
    <property type="evidence" value="ECO:0007669"/>
    <property type="project" value="UniProtKB-KW"/>
</dbReference>
<dbReference type="PANTHER" id="PTHR43820:SF4">
    <property type="entry name" value="HIGH-AFFINITY BRANCHED-CHAIN AMINO ACID TRANSPORT ATP-BINDING PROTEIN LIVF"/>
    <property type="match status" value="1"/>
</dbReference>
<dbReference type="PROSITE" id="PS00211">
    <property type="entry name" value="ABC_TRANSPORTER_1"/>
    <property type="match status" value="1"/>
</dbReference>
<keyword evidence="3" id="KW-0547">Nucleotide-binding</keyword>
<dbReference type="InterPro" id="IPR003439">
    <property type="entry name" value="ABC_transporter-like_ATP-bd"/>
</dbReference>
<dbReference type="Proteomes" id="UP000298588">
    <property type="component" value="Chromosome"/>
</dbReference>
<evidence type="ECO:0000256" key="1">
    <source>
        <dbReference type="ARBA" id="ARBA00005417"/>
    </source>
</evidence>
<dbReference type="InterPro" id="IPR027417">
    <property type="entry name" value="P-loop_NTPase"/>
</dbReference>
<dbReference type="InterPro" id="IPR003593">
    <property type="entry name" value="AAA+_ATPase"/>
</dbReference>
<dbReference type="SMART" id="SM00382">
    <property type="entry name" value="AAA"/>
    <property type="match status" value="1"/>
</dbReference>
<dbReference type="InterPro" id="IPR052156">
    <property type="entry name" value="BCAA_Transport_ATP-bd_LivF"/>
</dbReference>
<keyword evidence="8" id="KW-1185">Reference proteome</keyword>
<dbReference type="PANTHER" id="PTHR43820">
    <property type="entry name" value="HIGH-AFFINITY BRANCHED-CHAIN AMINO ACID TRANSPORT ATP-BINDING PROTEIN LIVF"/>
    <property type="match status" value="1"/>
</dbReference>
<protein>
    <submittedName>
        <fullName evidence="7">ABC transporter ATP-binding protein</fullName>
    </submittedName>
</protein>
<accession>A0A4D7QRG8</accession>